<dbReference type="InterPro" id="IPR003399">
    <property type="entry name" value="Mce/MlaD"/>
</dbReference>
<proteinExistence type="predicted"/>
<feature type="domain" description="Mce/MlaD" evidence="2">
    <location>
        <begin position="36"/>
        <end position="111"/>
    </location>
</feature>
<keyword evidence="1" id="KW-0812">Transmembrane</keyword>
<reference evidence="3 4" key="1">
    <citation type="journal article" date="2016" name="Nat. Commun.">
        <title>Thousands of microbial genomes shed light on interconnected biogeochemical processes in an aquifer system.</title>
        <authorList>
            <person name="Anantharaman K."/>
            <person name="Brown C.T."/>
            <person name="Hug L.A."/>
            <person name="Sharon I."/>
            <person name="Castelle C.J."/>
            <person name="Probst A.J."/>
            <person name="Thomas B.C."/>
            <person name="Singh A."/>
            <person name="Wilkins M.J."/>
            <person name="Karaoz U."/>
            <person name="Brodie E.L."/>
            <person name="Williams K.H."/>
            <person name="Hubbard S.S."/>
            <person name="Banfield J.F."/>
        </authorList>
    </citation>
    <scope>NUCLEOTIDE SEQUENCE [LARGE SCALE GENOMIC DNA]</scope>
</reference>
<dbReference type="PANTHER" id="PTHR33371">
    <property type="entry name" value="INTERMEMBRANE PHOSPHOLIPID TRANSPORT SYSTEM BINDING PROTEIN MLAD-RELATED"/>
    <property type="match status" value="1"/>
</dbReference>
<dbReference type="Proteomes" id="UP000178602">
    <property type="component" value="Unassembled WGS sequence"/>
</dbReference>
<keyword evidence="1" id="KW-0472">Membrane</keyword>
<dbReference type="AlphaFoldDB" id="A0A1F4T4S1"/>
<feature type="transmembrane region" description="Helical" evidence="1">
    <location>
        <begin position="6"/>
        <end position="26"/>
    </location>
</feature>
<keyword evidence="1" id="KW-1133">Transmembrane helix</keyword>
<evidence type="ECO:0000313" key="4">
    <source>
        <dbReference type="Proteomes" id="UP000178602"/>
    </source>
</evidence>
<gene>
    <name evidence="3" type="ORF">A3K49_01895</name>
</gene>
<sequence>MGKTSVAKVGAFTILALIALAAVIIWKTDLLLVREGYEMVGSFQNAEGLTIGAEVRYRGFRVGKVMRIDPGPADIRIFSIVSQNIKCPVDSTLRVAYDGLVGMKYLEIRPGTSSELYISGQVMPGITTSGIVDFIDIGSKNLQESKLILENIRKMVENPQLQNSVLNMVVMADEITQNLNRLTEELRETNKGIKDIVGDPRFQENVKGTIRETEKTLSSANQFFDNFGKINMRSSGGVDIGSRANAVRGDIDIIQGDKVYYRIGIGEGPTRQMSLLDVLFTSEMSESVSFRLGMINSQLGGGFVYKPGDKNNVIADLYDINNPRPNLPKFRLGYERELVDYLDLLFQADDLLNGSNSNFMLGIRVKPQGGKLF</sequence>
<comment type="caution">
    <text evidence="3">The sequence shown here is derived from an EMBL/GenBank/DDBJ whole genome shotgun (WGS) entry which is preliminary data.</text>
</comment>
<dbReference type="InterPro" id="IPR052336">
    <property type="entry name" value="MlaD_Phospholipid_Transporter"/>
</dbReference>
<dbReference type="PANTHER" id="PTHR33371:SF4">
    <property type="entry name" value="INTERMEMBRANE PHOSPHOLIPID TRANSPORT SYSTEM BINDING PROTEIN MLAD"/>
    <property type="match status" value="1"/>
</dbReference>
<name>A0A1F4T4S1_UNCSA</name>
<organism evidence="3 4">
    <name type="scientific">candidate division WOR-1 bacterium RIFOXYC12_FULL_54_18</name>
    <dbReference type="NCBI Taxonomy" id="1802584"/>
    <lineage>
        <taxon>Bacteria</taxon>
        <taxon>Bacillati</taxon>
        <taxon>Saganbacteria</taxon>
    </lineage>
</organism>
<evidence type="ECO:0000259" key="2">
    <source>
        <dbReference type="Pfam" id="PF02470"/>
    </source>
</evidence>
<dbReference type="Pfam" id="PF02470">
    <property type="entry name" value="MlaD"/>
    <property type="match status" value="1"/>
</dbReference>
<evidence type="ECO:0000256" key="1">
    <source>
        <dbReference type="SAM" id="Phobius"/>
    </source>
</evidence>
<accession>A0A1F4T4S1</accession>
<evidence type="ECO:0000313" key="3">
    <source>
        <dbReference type="EMBL" id="OGC27752.1"/>
    </source>
</evidence>
<dbReference type="EMBL" id="MEUG01000001">
    <property type="protein sequence ID" value="OGC27752.1"/>
    <property type="molecule type" value="Genomic_DNA"/>
</dbReference>
<protein>
    <recommendedName>
        <fullName evidence="2">Mce/MlaD domain-containing protein</fullName>
    </recommendedName>
</protein>